<feature type="binding site" evidence="6">
    <location>
        <position position="360"/>
    </location>
    <ligand>
        <name>Na(+)</name>
        <dbReference type="ChEBI" id="CHEBI:29101"/>
        <label>1</label>
    </ligand>
</feature>
<evidence type="ECO:0000256" key="8">
    <source>
        <dbReference type="RuleBase" id="RU003732"/>
    </source>
</evidence>
<feature type="binding site" evidence="6">
    <location>
        <position position="98"/>
    </location>
    <ligand>
        <name>Na(+)</name>
        <dbReference type="ChEBI" id="CHEBI:29101"/>
        <label>1</label>
    </ligand>
</feature>
<dbReference type="GO" id="GO:0046872">
    <property type="term" value="F:metal ion binding"/>
    <property type="evidence" value="ECO:0007669"/>
    <property type="project" value="UniProtKB-KW"/>
</dbReference>
<feature type="binding site" evidence="6">
    <location>
        <position position="93"/>
    </location>
    <ligand>
        <name>Na(+)</name>
        <dbReference type="ChEBI" id="CHEBI:29101"/>
        <label>1</label>
    </ligand>
</feature>
<keyword evidence="6" id="KW-0915">Sodium</keyword>
<dbReference type="PROSITE" id="PS50267">
    <property type="entry name" value="NA_NEUROTRAN_SYMP_3"/>
    <property type="match status" value="1"/>
</dbReference>
<keyword evidence="12" id="KW-1185">Reference proteome</keyword>
<keyword evidence="8" id="KW-0769">Symport</keyword>
<feature type="binding site" evidence="6">
    <location>
        <position position="457"/>
    </location>
    <ligand>
        <name>Na(+)</name>
        <dbReference type="ChEBI" id="CHEBI:29101"/>
        <label>1</label>
    </ligand>
</feature>
<feature type="transmembrane region" description="Helical" evidence="10">
    <location>
        <begin position="486"/>
        <end position="511"/>
    </location>
</feature>
<evidence type="ECO:0000256" key="9">
    <source>
        <dbReference type="SAM" id="MobiDB-lite"/>
    </source>
</evidence>
<evidence type="ECO:0000313" key="12">
    <source>
        <dbReference type="Proteomes" id="UP000005408"/>
    </source>
</evidence>
<feature type="transmembrane region" description="Helical" evidence="10">
    <location>
        <begin position="157"/>
        <end position="183"/>
    </location>
</feature>
<evidence type="ECO:0000313" key="11">
    <source>
        <dbReference type="EnsemblMetazoa" id="G29256.6:cds"/>
    </source>
</evidence>
<dbReference type="Pfam" id="PF00209">
    <property type="entry name" value="SNF"/>
    <property type="match status" value="1"/>
</dbReference>
<feature type="transmembrane region" description="Helical" evidence="10">
    <location>
        <begin position="600"/>
        <end position="619"/>
    </location>
</feature>
<sequence>MPGLQRKEKWESSMSDITGDTASVSIPPDLLTNNIDPGVYRKGPRASNGASQVTIATEETEDSRKQFFGKDENEERGNWTGRFDFLLSLLGYAVGLGNVWRFPYLCYRNGGGAFLIPFVLMMILVGVPLFFMEAALGQFCSSGPMTCWRFAPLFKGVGIAMVAVSALTSLYYNMILAWSYYYFFASFTSDLPWVSCDNSWNTRDCSTMLPLTDCADSVGQKYDNGTCLNGDTFVGLWDVKKFTSATGRKRKLASEEYWEKIALDQSSGIEDFGQPKWDLVLCLMLAWIVCFLCLIKGIKSTGKVVYFTAVFPYVVLLILFFNGIFLSNAGEGIYFYIVPDFSRLLDAGVWKDAAVQIFFSMSIAGGGLVTLSSYNRFHNNILLDSIIVSIGDTVTCIFAGFVIFSYLGHMAGELNVKVEDVAQSGAGLAFVVYPTAVASLPASPFWSALFFFMLITLGLDSQFAMLETVLTGVMDQYPTLRPHKTLVILAISIVFFIIGLPLCAPGGVYLVQILDNYVGGWTLLIIGFAEVTCITYVYGVNRFIRDIEIMLGKKMIIWWKICWMVISPIAILLIFIATFVEYEASTYGDYTFPAWADALGWIMAVAIILAIPITMLYQVNKEDEVTSFWGKIKLQCIPSREWGPALVRHRELVDYVDGFVQDPWAEKGAFVNYAYKSDSELRTGSLRSLEASRLSARMKKSFASSNGSTRTGISYETHV</sequence>
<dbReference type="PROSITE" id="PS00610">
    <property type="entry name" value="NA_NEUROTRAN_SYMP_1"/>
    <property type="match status" value="1"/>
</dbReference>
<feature type="disulfide bond" evidence="7">
    <location>
        <begin position="196"/>
        <end position="205"/>
    </location>
</feature>
<dbReference type="EnsemblMetazoa" id="G29256.6">
    <property type="protein sequence ID" value="G29256.6:cds"/>
    <property type="gene ID" value="G29256"/>
</dbReference>
<keyword evidence="2 8" id="KW-0813">Transport</keyword>
<feature type="transmembrane region" description="Helical" evidence="10">
    <location>
        <begin position="353"/>
        <end position="374"/>
    </location>
</feature>
<dbReference type="PANTHER" id="PTHR11616:SF240">
    <property type="entry name" value="BLOATED TUBULES, ISOFORM B-RELATED"/>
    <property type="match status" value="1"/>
</dbReference>
<dbReference type="PANTHER" id="PTHR11616">
    <property type="entry name" value="SODIUM/CHLORIDE DEPENDENT TRANSPORTER"/>
    <property type="match status" value="1"/>
</dbReference>
<keyword evidence="3 8" id="KW-0812">Transmembrane</keyword>
<feature type="binding site" evidence="6">
    <location>
        <position position="94"/>
    </location>
    <ligand>
        <name>Na(+)</name>
        <dbReference type="ChEBI" id="CHEBI:29101"/>
        <label>1</label>
    </ligand>
</feature>
<comment type="subcellular location">
    <subcellularLocation>
        <location evidence="1">Membrane</location>
        <topology evidence="1">Multi-pass membrane protein</topology>
    </subcellularLocation>
</comment>
<dbReference type="OMA" id="NDIRIMT"/>
<feature type="binding site" evidence="6">
    <location>
        <position position="461"/>
    </location>
    <ligand>
        <name>Na(+)</name>
        <dbReference type="ChEBI" id="CHEBI:29101"/>
        <label>1</label>
    </ligand>
</feature>
<dbReference type="PROSITE" id="PS00754">
    <property type="entry name" value="NA_NEUROTRAN_SYMP_2"/>
    <property type="match status" value="1"/>
</dbReference>
<evidence type="ECO:0000256" key="1">
    <source>
        <dbReference type="ARBA" id="ARBA00004141"/>
    </source>
</evidence>
<dbReference type="AlphaFoldDB" id="A0A8W8LUZ7"/>
<name>A0A8W8LUZ7_MAGGI</name>
<evidence type="ECO:0000256" key="2">
    <source>
        <dbReference type="ARBA" id="ARBA00022448"/>
    </source>
</evidence>
<keyword evidence="7" id="KW-1015">Disulfide bond</keyword>
<feature type="transmembrane region" description="Helical" evidence="10">
    <location>
        <begin position="83"/>
        <end position="102"/>
    </location>
</feature>
<feature type="binding site" evidence="6">
    <location>
        <position position="460"/>
    </location>
    <ligand>
        <name>Na(+)</name>
        <dbReference type="ChEBI" id="CHEBI:29101"/>
        <label>1</label>
    </ligand>
</feature>
<dbReference type="OrthoDB" id="6581954at2759"/>
<feature type="transmembrane region" description="Helical" evidence="10">
    <location>
        <begin position="114"/>
        <end position="136"/>
    </location>
</feature>
<dbReference type="InterPro" id="IPR000175">
    <property type="entry name" value="Na/ntran_symport"/>
</dbReference>
<feature type="transmembrane region" description="Helical" evidence="10">
    <location>
        <begin position="386"/>
        <end position="407"/>
    </location>
</feature>
<keyword evidence="4 10" id="KW-1133">Transmembrane helix</keyword>
<feature type="transmembrane region" description="Helical" evidence="10">
    <location>
        <begin position="277"/>
        <end position="295"/>
    </location>
</feature>
<evidence type="ECO:0000256" key="4">
    <source>
        <dbReference type="ARBA" id="ARBA00022989"/>
    </source>
</evidence>
<evidence type="ECO:0000256" key="5">
    <source>
        <dbReference type="ARBA" id="ARBA00023136"/>
    </source>
</evidence>
<evidence type="ECO:0000256" key="7">
    <source>
        <dbReference type="PIRSR" id="PIRSR600175-2"/>
    </source>
</evidence>
<protein>
    <recommendedName>
        <fullName evidence="8">Transporter</fullName>
    </recommendedName>
</protein>
<accession>A0A8W8LUZ7</accession>
<feature type="binding site" evidence="6">
    <location>
        <position position="91"/>
    </location>
    <ligand>
        <name>Na(+)</name>
        <dbReference type="ChEBI" id="CHEBI:29101"/>
        <label>1</label>
    </ligand>
</feature>
<feature type="transmembrane region" description="Helical" evidence="10">
    <location>
        <begin position="517"/>
        <end position="540"/>
    </location>
</feature>
<feature type="transmembrane region" description="Helical" evidence="10">
    <location>
        <begin position="445"/>
        <end position="466"/>
    </location>
</feature>
<dbReference type="InterPro" id="IPR037272">
    <property type="entry name" value="SNS_sf"/>
</dbReference>
<dbReference type="SUPFAM" id="SSF161070">
    <property type="entry name" value="SNF-like"/>
    <property type="match status" value="1"/>
</dbReference>
<dbReference type="GO" id="GO:0015375">
    <property type="term" value="F:glycine:sodium symporter activity"/>
    <property type="evidence" value="ECO:0007669"/>
    <property type="project" value="TreeGrafter"/>
</dbReference>
<organism evidence="11 12">
    <name type="scientific">Magallana gigas</name>
    <name type="common">Pacific oyster</name>
    <name type="synonym">Crassostrea gigas</name>
    <dbReference type="NCBI Taxonomy" id="29159"/>
    <lineage>
        <taxon>Eukaryota</taxon>
        <taxon>Metazoa</taxon>
        <taxon>Spiralia</taxon>
        <taxon>Lophotrochozoa</taxon>
        <taxon>Mollusca</taxon>
        <taxon>Bivalvia</taxon>
        <taxon>Autobranchia</taxon>
        <taxon>Pteriomorphia</taxon>
        <taxon>Ostreida</taxon>
        <taxon>Ostreoidea</taxon>
        <taxon>Ostreidae</taxon>
        <taxon>Magallana</taxon>
    </lineage>
</organism>
<evidence type="ECO:0000256" key="10">
    <source>
        <dbReference type="SAM" id="Phobius"/>
    </source>
</evidence>
<evidence type="ECO:0000256" key="6">
    <source>
        <dbReference type="PIRSR" id="PIRSR600175-1"/>
    </source>
</evidence>
<feature type="transmembrane region" description="Helical" evidence="10">
    <location>
        <begin position="561"/>
        <end position="580"/>
    </location>
</feature>
<comment type="similarity">
    <text evidence="8">Belongs to the sodium:neurotransmitter symporter (SNF) (TC 2.A.22) family.</text>
</comment>
<reference evidence="11" key="1">
    <citation type="submission" date="2022-08" db="UniProtKB">
        <authorList>
            <consortium name="EnsemblMetazoa"/>
        </authorList>
    </citation>
    <scope>IDENTIFICATION</scope>
    <source>
        <strain evidence="11">05x7-T-G4-1.051#20</strain>
    </source>
</reference>
<feature type="compositionally biased region" description="Basic and acidic residues" evidence="9">
    <location>
        <begin position="1"/>
        <end position="11"/>
    </location>
</feature>
<keyword evidence="6" id="KW-0479">Metal-binding</keyword>
<keyword evidence="5 10" id="KW-0472">Membrane</keyword>
<dbReference type="Proteomes" id="UP000005408">
    <property type="component" value="Unassembled WGS sequence"/>
</dbReference>
<feature type="region of interest" description="Disordered" evidence="9">
    <location>
        <begin position="1"/>
        <end position="30"/>
    </location>
</feature>
<dbReference type="PRINTS" id="PR00176">
    <property type="entry name" value="NANEUSMPORT"/>
</dbReference>
<feature type="compositionally biased region" description="Polar residues" evidence="9">
    <location>
        <begin position="12"/>
        <end position="24"/>
    </location>
</feature>
<proteinExistence type="inferred from homology"/>
<dbReference type="GO" id="GO:0005886">
    <property type="term" value="C:plasma membrane"/>
    <property type="evidence" value="ECO:0007669"/>
    <property type="project" value="TreeGrafter"/>
</dbReference>
<feature type="transmembrane region" description="Helical" evidence="10">
    <location>
        <begin position="304"/>
        <end position="326"/>
    </location>
</feature>
<evidence type="ECO:0000256" key="3">
    <source>
        <dbReference type="ARBA" id="ARBA00022692"/>
    </source>
</evidence>